<evidence type="ECO:0000256" key="1">
    <source>
        <dbReference type="ARBA" id="ARBA00022679"/>
    </source>
</evidence>
<dbReference type="Gene3D" id="1.10.340.70">
    <property type="match status" value="1"/>
</dbReference>
<dbReference type="InterPro" id="IPR041373">
    <property type="entry name" value="RT_RNaseH"/>
</dbReference>
<dbReference type="InterPro" id="IPR036397">
    <property type="entry name" value="RNaseH_sf"/>
</dbReference>
<dbReference type="InterPro" id="IPR012337">
    <property type="entry name" value="RNaseH-like_sf"/>
</dbReference>
<keyword evidence="8" id="KW-1133">Transmembrane helix</keyword>
<keyword evidence="1" id="KW-0808">Transferase</keyword>
<protein>
    <submittedName>
        <fullName evidence="12">RNA-directed DNA polymerase</fullName>
    </submittedName>
</protein>
<dbReference type="Gene3D" id="3.30.420.10">
    <property type="entry name" value="Ribonuclease H-like superfamily/Ribonuclease H"/>
    <property type="match status" value="2"/>
</dbReference>
<evidence type="ECO:0000256" key="3">
    <source>
        <dbReference type="ARBA" id="ARBA00022722"/>
    </source>
</evidence>
<keyword evidence="4" id="KW-0255">Endonuclease</keyword>
<evidence type="ECO:0000256" key="5">
    <source>
        <dbReference type="ARBA" id="ARBA00022801"/>
    </source>
</evidence>
<dbReference type="InterPro" id="IPR043502">
    <property type="entry name" value="DNA/RNA_pol_sf"/>
</dbReference>
<keyword evidence="3" id="KW-0540">Nuclease</keyword>
<dbReference type="PANTHER" id="PTHR35046">
    <property type="entry name" value="ZINC KNUCKLE (CCHC-TYPE) FAMILY PROTEIN"/>
    <property type="match status" value="1"/>
</dbReference>
<dbReference type="SUPFAM" id="SSF53098">
    <property type="entry name" value="Ribonuclease H-like"/>
    <property type="match status" value="1"/>
</dbReference>
<keyword evidence="7" id="KW-0175">Coiled coil</keyword>
<evidence type="ECO:0000256" key="4">
    <source>
        <dbReference type="ARBA" id="ARBA00022759"/>
    </source>
</evidence>
<evidence type="ECO:0000259" key="10">
    <source>
        <dbReference type="Pfam" id="PF17921"/>
    </source>
</evidence>
<sequence length="785" mass="90369">MDRELLGLRLRKKDSFELKLQFLKELQENTFSGSYNDDVNEHIEKVLKIVDLFHVPNITEDQLMVRVFPISLTGAASRWLRNKPTEPDETLYQAWERFKELLMKCPQHYLTEMQETVADAKKVIQEMAEYSQKWHNGTFRGRSTKTSDGLAAIQAQLNNLGREFKKVNEKVYVAQVRCKQCKGPYYPKDYLLKEKGKTLEEAYYTQFGGPFQGGGYRATAPGFYQRNNVNPSVSVMPLLTYLNLGLGELAHTTPTVELADRTVKYPKGIAENVLIKLVVQAMKKWEHYLIQREFVVYSDHQSLKYFQTQRHLNKIHARWASFLEKFNYVIKHKSGASNKVADALSRKTTLLVTISNEVVGFDSIKELYASDEDFGNIWMELETKQHRGEFILLDGYLFKGNRLCIPKTSLRIQLIKEVHAGGLSAHLGRDKTIASVESRFYWPQLKRDVGAFVKRCVACQEGKGKAQNTGLYMPLPVPESPWVDVSMDFVLGLPRTQRGVDSVFVVVDRFSKMAHFIPCKKTSDAAHIARLFFQEVYAHPQTDGQTEVVNRTLRNMIRCLCGEKPKLWDVSLAQAEFAYNSTWRDSCIYRDRKNIQANRMVEEVQTTHEVVRATLPKQMLKRFPTGTYSKLEPKKYGPYKILRKINDNAYVVDLSNTMSISKTFNVSDIYEFHSKDVNKGKHSRTSSSKEWENDEDTINELAEEYMEHLERMEPKDKAPFKAILRVILELLPIVLSFVDCLVILRACLVGRNNPKEMEMKTFLLFGMSSGNDGLTVDEAFQEEES</sequence>
<evidence type="ECO:0000313" key="12">
    <source>
        <dbReference type="EMBL" id="GJS92033.1"/>
    </source>
</evidence>
<dbReference type="Pfam" id="PF24626">
    <property type="entry name" value="SH3_Tf2-1"/>
    <property type="match status" value="1"/>
</dbReference>
<dbReference type="InterPro" id="IPR056924">
    <property type="entry name" value="SH3_Tf2-1"/>
</dbReference>
<feature type="domain" description="Integrase zinc-binding" evidence="10">
    <location>
        <begin position="407"/>
        <end position="463"/>
    </location>
</feature>
<dbReference type="GO" id="GO:0003964">
    <property type="term" value="F:RNA-directed DNA polymerase activity"/>
    <property type="evidence" value="ECO:0007669"/>
    <property type="project" value="UniProtKB-KW"/>
</dbReference>
<evidence type="ECO:0000259" key="11">
    <source>
        <dbReference type="Pfam" id="PF24626"/>
    </source>
</evidence>
<evidence type="ECO:0000256" key="6">
    <source>
        <dbReference type="ARBA" id="ARBA00022918"/>
    </source>
</evidence>
<dbReference type="Proteomes" id="UP001151760">
    <property type="component" value="Unassembled WGS sequence"/>
</dbReference>
<dbReference type="SUPFAM" id="SSF56672">
    <property type="entry name" value="DNA/RNA polymerases"/>
    <property type="match status" value="1"/>
</dbReference>
<keyword evidence="6 12" id="KW-0695">RNA-directed DNA polymerase</keyword>
<keyword evidence="5" id="KW-0378">Hydrolase</keyword>
<feature type="transmembrane region" description="Helical" evidence="8">
    <location>
        <begin position="730"/>
        <end position="750"/>
    </location>
</feature>
<reference evidence="12" key="1">
    <citation type="journal article" date="2022" name="Int. J. Mol. Sci.">
        <title>Draft Genome of Tanacetum Coccineum: Genomic Comparison of Closely Related Tanacetum-Family Plants.</title>
        <authorList>
            <person name="Yamashiro T."/>
            <person name="Shiraishi A."/>
            <person name="Nakayama K."/>
            <person name="Satake H."/>
        </authorList>
    </citation>
    <scope>NUCLEOTIDE SEQUENCE</scope>
</reference>
<evidence type="ECO:0000313" key="13">
    <source>
        <dbReference type="Proteomes" id="UP001151760"/>
    </source>
</evidence>
<evidence type="ECO:0000256" key="8">
    <source>
        <dbReference type="SAM" id="Phobius"/>
    </source>
</evidence>
<evidence type="ECO:0000256" key="7">
    <source>
        <dbReference type="SAM" id="Coils"/>
    </source>
</evidence>
<reference evidence="12" key="2">
    <citation type="submission" date="2022-01" db="EMBL/GenBank/DDBJ databases">
        <authorList>
            <person name="Yamashiro T."/>
            <person name="Shiraishi A."/>
            <person name="Satake H."/>
            <person name="Nakayama K."/>
        </authorList>
    </citation>
    <scope>NUCLEOTIDE SEQUENCE</scope>
</reference>
<dbReference type="PANTHER" id="PTHR35046:SF26">
    <property type="entry name" value="RNA-DIRECTED DNA POLYMERASE"/>
    <property type="match status" value="1"/>
</dbReference>
<organism evidence="12 13">
    <name type="scientific">Tanacetum coccineum</name>
    <dbReference type="NCBI Taxonomy" id="301880"/>
    <lineage>
        <taxon>Eukaryota</taxon>
        <taxon>Viridiplantae</taxon>
        <taxon>Streptophyta</taxon>
        <taxon>Embryophyta</taxon>
        <taxon>Tracheophyta</taxon>
        <taxon>Spermatophyta</taxon>
        <taxon>Magnoliopsida</taxon>
        <taxon>eudicotyledons</taxon>
        <taxon>Gunneridae</taxon>
        <taxon>Pentapetalae</taxon>
        <taxon>asterids</taxon>
        <taxon>campanulids</taxon>
        <taxon>Asterales</taxon>
        <taxon>Asteraceae</taxon>
        <taxon>Asteroideae</taxon>
        <taxon>Anthemideae</taxon>
        <taxon>Anthemidinae</taxon>
        <taxon>Tanacetum</taxon>
    </lineage>
</organism>
<dbReference type="Pfam" id="PF17917">
    <property type="entry name" value="RT_RNaseH"/>
    <property type="match status" value="1"/>
</dbReference>
<evidence type="ECO:0000256" key="2">
    <source>
        <dbReference type="ARBA" id="ARBA00022695"/>
    </source>
</evidence>
<keyword evidence="8" id="KW-0812">Transmembrane</keyword>
<evidence type="ECO:0000259" key="9">
    <source>
        <dbReference type="Pfam" id="PF17917"/>
    </source>
</evidence>
<dbReference type="CDD" id="cd09274">
    <property type="entry name" value="RNase_HI_RT_Ty3"/>
    <property type="match status" value="1"/>
</dbReference>
<feature type="coiled-coil region" evidence="7">
    <location>
        <begin position="113"/>
        <end position="170"/>
    </location>
</feature>
<dbReference type="Pfam" id="PF17921">
    <property type="entry name" value="Integrase_H2C2"/>
    <property type="match status" value="1"/>
</dbReference>
<gene>
    <name evidence="12" type="ORF">Tco_0774669</name>
</gene>
<comment type="caution">
    <text evidence="12">The sequence shown here is derived from an EMBL/GenBank/DDBJ whole genome shotgun (WGS) entry which is preliminary data.</text>
</comment>
<feature type="domain" description="Reverse transcriptase RNase H-like" evidence="9">
    <location>
        <begin position="278"/>
        <end position="326"/>
    </location>
</feature>
<feature type="domain" description="Tf2-1-like SH3-like" evidence="11">
    <location>
        <begin position="621"/>
        <end position="672"/>
    </location>
</feature>
<dbReference type="InterPro" id="IPR041588">
    <property type="entry name" value="Integrase_H2C2"/>
</dbReference>
<keyword evidence="13" id="KW-1185">Reference proteome</keyword>
<name>A0ABQ4ZTE7_9ASTR</name>
<keyword evidence="2" id="KW-0548">Nucleotidyltransferase</keyword>
<accession>A0ABQ4ZTE7</accession>
<dbReference type="EMBL" id="BQNB010011552">
    <property type="protein sequence ID" value="GJS92033.1"/>
    <property type="molecule type" value="Genomic_DNA"/>
</dbReference>
<proteinExistence type="predicted"/>
<keyword evidence="8" id="KW-0472">Membrane</keyword>